<dbReference type="InterPro" id="IPR032525">
    <property type="entry name" value="Peptidase_U32_C"/>
</dbReference>
<dbReference type="RefSeq" id="WP_006627092.1">
    <property type="nucleotide sequence ID" value="NZ_ADFR01000007.1"/>
</dbReference>
<dbReference type="Pfam" id="PF01136">
    <property type="entry name" value="Peptidase_U32"/>
    <property type="match status" value="1"/>
</dbReference>
<protein>
    <submittedName>
        <fullName evidence="5">Peptidase, U32 family</fullName>
        <ecNumber evidence="5">3.4.-.-</ecNumber>
    </submittedName>
</protein>
<evidence type="ECO:0000313" key="6">
    <source>
        <dbReference type="Proteomes" id="UP000005017"/>
    </source>
</evidence>
<organism evidence="5 6">
    <name type="scientific">Bulleidia extructa W1219</name>
    <dbReference type="NCBI Taxonomy" id="679192"/>
    <lineage>
        <taxon>Bacteria</taxon>
        <taxon>Bacillati</taxon>
        <taxon>Bacillota</taxon>
        <taxon>Erysipelotrichia</taxon>
        <taxon>Erysipelotrichales</taxon>
        <taxon>Erysipelotrichaceae</taxon>
        <taxon>Bulleidia</taxon>
    </lineage>
</organism>
<dbReference type="InterPro" id="IPR001539">
    <property type="entry name" value="Peptidase_U32"/>
</dbReference>
<evidence type="ECO:0000259" key="4">
    <source>
        <dbReference type="Pfam" id="PF16325"/>
    </source>
</evidence>
<dbReference type="EMBL" id="ADFR01000007">
    <property type="protein sequence ID" value="EFC05760.1"/>
    <property type="molecule type" value="Genomic_DNA"/>
</dbReference>
<feature type="domain" description="Peptidase family U32 C-terminal" evidence="4">
    <location>
        <begin position="327"/>
        <end position="406"/>
    </location>
</feature>
<dbReference type="EC" id="3.4.-.-" evidence="5"/>
<comment type="similarity">
    <text evidence="3">Belongs to the peptidase U32 family.</text>
</comment>
<dbReference type="Pfam" id="PF16325">
    <property type="entry name" value="Peptidase_U32_C"/>
    <property type="match status" value="1"/>
</dbReference>
<accession>D2MNZ1</accession>
<name>D2MNZ1_9FIRM</name>
<evidence type="ECO:0000256" key="3">
    <source>
        <dbReference type="ARBA" id="ARBA00038374"/>
    </source>
</evidence>
<dbReference type="GO" id="GO:0008233">
    <property type="term" value="F:peptidase activity"/>
    <property type="evidence" value="ECO:0007669"/>
    <property type="project" value="UniProtKB-KW"/>
</dbReference>
<evidence type="ECO:0000256" key="2">
    <source>
        <dbReference type="ARBA" id="ARBA00022801"/>
    </source>
</evidence>
<dbReference type="InterPro" id="IPR051454">
    <property type="entry name" value="RNA/ubiquinone_mod_enzymes"/>
</dbReference>
<keyword evidence="2 5" id="KW-0378">Hydrolase</keyword>
<dbReference type="STRING" id="679192.HMPREF9013_0684"/>
<dbReference type="PANTHER" id="PTHR30217:SF6">
    <property type="entry name" value="TRNA HYDROXYLATION PROTEIN P"/>
    <property type="match status" value="1"/>
</dbReference>
<dbReference type="Gene3D" id="2.40.30.10">
    <property type="entry name" value="Translation factors"/>
    <property type="match status" value="1"/>
</dbReference>
<dbReference type="GO" id="GO:0006508">
    <property type="term" value="P:proteolysis"/>
    <property type="evidence" value="ECO:0007669"/>
    <property type="project" value="UniProtKB-KW"/>
</dbReference>
<dbReference type="MEROPS" id="U32.002"/>
<gene>
    <name evidence="5" type="ORF">HMPREF9013_0684</name>
</gene>
<reference evidence="6" key="1">
    <citation type="submission" date="2009-12" db="EMBL/GenBank/DDBJ databases">
        <title>Sequence of Clostridiales genomosp. BVAB3 str. UPII9-5.</title>
        <authorList>
            <person name="Madupu R."/>
            <person name="Durkin A.S."/>
            <person name="Torralba M."/>
            <person name="Methe B."/>
            <person name="Sutton G.G."/>
            <person name="Strausberg R.L."/>
            <person name="Nelson K.E."/>
        </authorList>
    </citation>
    <scope>NUCLEOTIDE SEQUENCE [LARGE SCALE GENOMIC DNA]</scope>
    <source>
        <strain evidence="6">W1219</strain>
    </source>
</reference>
<dbReference type="PANTHER" id="PTHR30217">
    <property type="entry name" value="PEPTIDASE U32 FAMILY"/>
    <property type="match status" value="1"/>
</dbReference>
<dbReference type="AlphaFoldDB" id="D2MNZ1"/>
<keyword evidence="6" id="KW-1185">Reference proteome</keyword>
<proteinExistence type="inferred from homology"/>
<dbReference type="eggNOG" id="COG0826">
    <property type="taxonomic scope" value="Bacteria"/>
</dbReference>
<evidence type="ECO:0000256" key="1">
    <source>
        <dbReference type="ARBA" id="ARBA00022670"/>
    </source>
</evidence>
<sequence length="410" mass="46507">MVKKRLGEGMKKPELLAPAGDLARAKTAILYGADAIFLGGQNFSLRSRASNFSLNDIQEACAFAKEHGSRVHVTVNVIPHQEDFNGLKIYLKKLEEFGVTAIIVASPAIMRIAKEVAPKLEVHCSTQMSITNVETAKFLVDEFHLDRVVLARECSIEEVRAITKECPVEVEAFIHGGMCVNYSGRCTLSNRMTLRDANRGGCAQSCRWEYKLFDGEKELSQEQFFTMSSKDLMAAEYIYDLMMAGVASFKIEGRMKTEYYVANVVRAYRELIDAIWTKRDRLSDEEMLVYLKEIARVENRETASGLYPGKEDENTILYHPTTNNDVNHDFISTIMEYDHGFVRMQVRNAFCVGETLEVLSPGMPKRSFVVKHIQNMDGEVMERAKRPMEIVEIPVPFALKKDDIIRRGRS</sequence>
<comment type="caution">
    <text evidence="5">The sequence shown here is derived from an EMBL/GenBank/DDBJ whole genome shotgun (WGS) entry which is preliminary data.</text>
</comment>
<dbReference type="Proteomes" id="UP000005017">
    <property type="component" value="Unassembled WGS sequence"/>
</dbReference>
<keyword evidence="1" id="KW-0645">Protease</keyword>
<evidence type="ECO:0000313" key="5">
    <source>
        <dbReference type="EMBL" id="EFC05760.1"/>
    </source>
</evidence>